<protein>
    <submittedName>
        <fullName evidence="2">Uncharacterized protein</fullName>
    </submittedName>
</protein>
<keyword evidence="3" id="KW-1185">Reference proteome</keyword>
<sequence length="68" mass="7758">MRKTSNYKWAVILPGLMTAIGIIVWVFSSYGFDRPLPYFTSLAVVIGVSLGFWGLSYQLRKDKKTNRV</sequence>
<name>A0A380JB61_STRDO</name>
<keyword evidence="1" id="KW-0812">Transmembrane</keyword>
<reference evidence="2 3" key="1">
    <citation type="submission" date="2018-06" db="EMBL/GenBank/DDBJ databases">
        <authorList>
            <consortium name="Pathogen Informatics"/>
            <person name="Doyle S."/>
        </authorList>
    </citation>
    <scope>NUCLEOTIDE SEQUENCE [LARGE SCALE GENOMIC DNA]</scope>
    <source>
        <strain evidence="3">NCTC 11391</strain>
    </source>
</reference>
<accession>A0A380JB61</accession>
<keyword evidence="1" id="KW-0472">Membrane</keyword>
<dbReference type="EMBL" id="UHFA01000002">
    <property type="protein sequence ID" value="SUN35251.1"/>
    <property type="molecule type" value="Genomic_DNA"/>
</dbReference>
<dbReference type="OrthoDB" id="2236297at2"/>
<gene>
    <name evidence="2" type="ORF">NCTC11391_00228</name>
</gene>
<feature type="transmembrane region" description="Helical" evidence="1">
    <location>
        <begin position="12"/>
        <end position="32"/>
    </location>
</feature>
<keyword evidence="1" id="KW-1133">Transmembrane helix</keyword>
<dbReference type="Proteomes" id="UP000254082">
    <property type="component" value="Unassembled WGS sequence"/>
</dbReference>
<proteinExistence type="predicted"/>
<evidence type="ECO:0000313" key="3">
    <source>
        <dbReference type="Proteomes" id="UP000254082"/>
    </source>
</evidence>
<evidence type="ECO:0000256" key="1">
    <source>
        <dbReference type="SAM" id="Phobius"/>
    </source>
</evidence>
<dbReference type="RefSeq" id="WP_002996183.1">
    <property type="nucleotide sequence ID" value="NZ_UHFA01000002.1"/>
</dbReference>
<dbReference type="AlphaFoldDB" id="A0A380JB61"/>
<evidence type="ECO:0000313" key="2">
    <source>
        <dbReference type="EMBL" id="SUN35251.1"/>
    </source>
</evidence>
<feature type="transmembrane region" description="Helical" evidence="1">
    <location>
        <begin position="38"/>
        <end position="57"/>
    </location>
</feature>
<organism evidence="2 3">
    <name type="scientific">Streptococcus downei MFe28</name>
    <dbReference type="NCBI Taxonomy" id="764290"/>
    <lineage>
        <taxon>Bacteria</taxon>
        <taxon>Bacillati</taxon>
        <taxon>Bacillota</taxon>
        <taxon>Bacilli</taxon>
        <taxon>Lactobacillales</taxon>
        <taxon>Streptococcaceae</taxon>
        <taxon>Streptococcus</taxon>
    </lineage>
</organism>